<feature type="compositionally biased region" description="Polar residues" evidence="2">
    <location>
        <begin position="283"/>
        <end position="298"/>
    </location>
</feature>
<feature type="compositionally biased region" description="Basic and acidic residues" evidence="2">
    <location>
        <begin position="1204"/>
        <end position="1228"/>
    </location>
</feature>
<feature type="transmembrane region" description="Helical" evidence="3">
    <location>
        <begin position="7"/>
        <end position="26"/>
    </location>
</feature>
<feature type="region of interest" description="Disordered" evidence="2">
    <location>
        <begin position="1732"/>
        <end position="1751"/>
    </location>
</feature>
<keyword evidence="3" id="KW-1133">Transmembrane helix</keyword>
<evidence type="ECO:0000256" key="3">
    <source>
        <dbReference type="SAM" id="Phobius"/>
    </source>
</evidence>
<dbReference type="RefSeq" id="XP_009051416.1">
    <property type="nucleotide sequence ID" value="XM_009053168.1"/>
</dbReference>
<feature type="compositionally biased region" description="Polar residues" evidence="2">
    <location>
        <begin position="2078"/>
        <end position="2087"/>
    </location>
</feature>
<feature type="compositionally biased region" description="Polar residues" evidence="2">
    <location>
        <begin position="502"/>
        <end position="521"/>
    </location>
</feature>
<protein>
    <submittedName>
        <fullName evidence="4">Uncharacterized protein</fullName>
    </submittedName>
</protein>
<sequence length="2259" mass="253198">MVANSSRVLWHIQCLLSCGLWLILMYKCKFLNYADMIILCKVQLRENAIKTEIVALERYKWKLQLGIDIREMVKPHQLHAKSENGIQWLACFWSTDHVYPKMYDNNYISSSQDMHNYLDQLSGLQPVYRKNLSRSSECENQYTKPFRLSKISESTISKRGYERECYQQDKKVTEWKKPKLDDNSEKISKKCFPDIRDPRLKTSMVGVAVPSVNKTERSIYDTYRVRCKKKEPTAETGTKCDDKTDHIIGKDNPKIIKMSKGKEKNIDQDKKTALTETCKTENKYTSPNKAPLKLNNNSDPMDDSISPNVQDVLKKPVDNSNLRRKPQSRCIKIRVFPPLSKVDYENIWIKKAKVMLSEIPCSIRRKYKLKIVNKTTGDSKQTVAQCGQTDFDITKPSSEAADSLKIHCEHSKLKRDRESFLSSMEKELDDTKKLISSTNCDSIWVDPKVMSMSKTLQKACNTNSNGSTLAFKLKESPKSLEKSFLKKGHLFNLDKLRNSLQGTMNNSRNISKCGSKVSQTLLRDKSRNDERKPVNHQARSECKDDFHERRRTRATQKQCDRDHKTRRHHNKKNNFKSEQHHKHKQSEQKPIESSHNNKQSSLSIQYPQISSTNDPTTIIPDKDEVITITGIKDDIQKRKPTSRWDVAERSSRERKGPEGKNFSKSQKNYSSIDKVSRIVSDSRAKQNRSTPLKSSALAIQDQDLNTIPKTQEQTLNNVSELLSSTNVSFSGDKICMPNGAMDKDHCISTTNNIALEENVLDNAEVLSANVVPNALNENTSSKDSIAVNNNSDQNKSSSLELQTSVISVKSPISSEFLDPELNEFALESFVSEVEVETTVVEDTVLEHATVSCALLTRTPILNQIPEYEQSKTLVQEISVRKISLSEQILADTSLAYVQEKVLLQSNKEGCQTSAISDNPPFVDKDQQSVISNEISEHCPEIIESVVIQNLYNSTNMESNGEVMLRDCVVSVDTVSKISVEPCNITICESNVTDKLIHTDQNENSLKISEDSVGYGKTIESSQTLCSSSSEQEHGPEISKNNEIDQPSTSLMANSKQMEGLKEATNIHEPSDKGDSIKPSIQEEVVGNTNEINDNESSSDKERIEDIEKQGEEKQSQNTPSTFDSLEKNFSNHIAPSSNDGPQPVGNNSDQNTIFTLPKRLLYEDISNSSISEYVSKIEENELINNIPKKSMYSGDVAEECSSQNKKEELVEDEKSKQDTPASRGKENDPSITLQVSTFSSETSPSSTNKPDTEQSQPVAEVSLSEKISFSVAEDLASIPVEMEQPFNDPSLLSDNDASEQQFTPTNLPQKDGGSHTDSAEEILQTVPESTGQQFQEEKSVDVLQTVHEVTNDLPDSTSSICADMNDVYVEEKNSDVSNATQVQVESTALPDQTPDAVSSDNFTLIVDENSLEGCSQIVISKVDDASTSSSFSELPDSQNNLEYKLDDKKSIENNSKEMPYLEFVKNDDKKSKLKPNELDIANQRYLYEGCPLYYTKSLCINEGMKLPVRIASYDYDEEPKTQSQETVQKPRTESIGTDNDLSKPVPVPVDINSVTEHQQSDETILQDADNTEHSGPVSPVKNVLPVVSMANVCTSGVDHMTHPKSMVPETDLMARVEVSPSSSQSTKELGSYSEVGPSEPNDIKTISEFTAKPSQLQLLVRSPLCTVIPSLEQINTQRFVLRPCSTYLSLDANDKQTSRLPIAGPETVENEQVPVSNEAQFNQNCSLAMPSSHMISHTSSDDLPSKSNSDAQSFNIERTPFTVGSFSTQIDAGRHLAPTKTNKYIPQSITTNSIVRPILSIKQFDTKWTSLPQKPLDKGLFKISTNSLTEKLLTSDPSEFKTIIQLSQANQTDVFVSRLQVTVKDSEEQVVSSSEVNSTNVVTFPHTLPGDAVASLTPTNSSLGTILKISEPVKSSYDMSKLCDGVNEIRSNRYEEQTNELNITGPSDKIINSESFIEQKALPNIDILESEEVEHKLDVPNSDRSPKTELTRQPDHNNPHIHISIPLSRIVCSHISANNLVINSSTIASTSSVASSESSPFYFSSSSDLSPPKLSPVIELTNCVDENEEDEGEDTMSDCGSANTDETQVWKKGSPMEEIMSDETLIYSCDELEDIDQELKLNEKLKSEKQKILKVVQKLREELSENKMENNDILIRKRRRSQVLESLADTESGMQKSNQDSCSERDVKNDYKSTVSKQKQKFRKKRELNNEVLYDSGIYFNKGYTQAISRHLSLISRDMEDMDINIGINWFLANCVDLR</sequence>
<feature type="region of interest" description="Disordered" evidence="2">
    <location>
        <begin position="1973"/>
        <end position="2000"/>
    </location>
</feature>
<accession>V4C793</accession>
<evidence type="ECO:0000256" key="2">
    <source>
        <dbReference type="SAM" id="MobiDB-lite"/>
    </source>
</evidence>
<reference evidence="4 5" key="1">
    <citation type="journal article" date="2013" name="Nature">
        <title>Insights into bilaterian evolution from three spiralian genomes.</title>
        <authorList>
            <person name="Simakov O."/>
            <person name="Marletaz F."/>
            <person name="Cho S.J."/>
            <person name="Edsinger-Gonzales E."/>
            <person name="Havlak P."/>
            <person name="Hellsten U."/>
            <person name="Kuo D.H."/>
            <person name="Larsson T."/>
            <person name="Lv J."/>
            <person name="Arendt D."/>
            <person name="Savage R."/>
            <person name="Osoegawa K."/>
            <person name="de Jong P."/>
            <person name="Grimwood J."/>
            <person name="Chapman J.A."/>
            <person name="Shapiro H."/>
            <person name="Aerts A."/>
            <person name="Otillar R.P."/>
            <person name="Terry A.Y."/>
            <person name="Boore J.L."/>
            <person name="Grigoriev I.V."/>
            <person name="Lindberg D.R."/>
            <person name="Seaver E.C."/>
            <person name="Weisblat D.A."/>
            <person name="Putnam N.H."/>
            <person name="Rokhsar D.S."/>
        </authorList>
    </citation>
    <scope>NUCLEOTIDE SEQUENCE [LARGE SCALE GENOMIC DNA]</scope>
</reference>
<feature type="compositionally biased region" description="Basic and acidic residues" evidence="2">
    <location>
        <begin position="1030"/>
        <end position="1042"/>
    </location>
</feature>
<feature type="region of interest" description="Disordered" evidence="2">
    <location>
        <begin position="1018"/>
        <end position="1047"/>
    </location>
</feature>
<keyword evidence="1" id="KW-0175">Coiled coil</keyword>
<feature type="region of interest" description="Disordered" evidence="2">
    <location>
        <begin position="636"/>
        <end position="693"/>
    </location>
</feature>
<feature type="compositionally biased region" description="Polar residues" evidence="2">
    <location>
        <begin position="1115"/>
        <end position="1151"/>
    </location>
</feature>
<evidence type="ECO:0000313" key="4">
    <source>
        <dbReference type="EMBL" id="ESO97554.1"/>
    </source>
</evidence>
<feature type="compositionally biased region" description="Polar residues" evidence="2">
    <location>
        <begin position="1290"/>
        <end position="1308"/>
    </location>
</feature>
<feature type="compositionally biased region" description="Basic and acidic residues" evidence="2">
    <location>
        <begin position="645"/>
        <end position="658"/>
    </location>
</feature>
<feature type="region of interest" description="Disordered" evidence="2">
    <location>
        <begin position="279"/>
        <end position="298"/>
    </location>
</feature>
<feature type="region of interest" description="Disordered" evidence="2">
    <location>
        <begin position="1066"/>
        <end position="1151"/>
    </location>
</feature>
<evidence type="ECO:0000313" key="5">
    <source>
        <dbReference type="Proteomes" id="UP000030746"/>
    </source>
</evidence>
<proteinExistence type="predicted"/>
<feature type="compositionally biased region" description="Basic and acidic residues" evidence="2">
    <location>
        <begin position="522"/>
        <end position="548"/>
    </location>
</feature>
<name>V4C793_LOTGI</name>
<feature type="compositionally biased region" description="Low complexity" evidence="2">
    <location>
        <begin position="1019"/>
        <end position="1029"/>
    </location>
</feature>
<organism evidence="4 5">
    <name type="scientific">Lottia gigantea</name>
    <name type="common">Giant owl limpet</name>
    <dbReference type="NCBI Taxonomy" id="225164"/>
    <lineage>
        <taxon>Eukaryota</taxon>
        <taxon>Metazoa</taxon>
        <taxon>Spiralia</taxon>
        <taxon>Lophotrochozoa</taxon>
        <taxon>Mollusca</taxon>
        <taxon>Gastropoda</taxon>
        <taxon>Patellogastropoda</taxon>
        <taxon>Lottioidea</taxon>
        <taxon>Lottiidae</taxon>
        <taxon>Lottia</taxon>
    </lineage>
</organism>
<dbReference type="GeneID" id="20235737"/>
<feature type="compositionally biased region" description="Basic and acidic residues" evidence="2">
    <location>
        <begin position="1066"/>
        <end position="1075"/>
    </location>
</feature>
<feature type="region of interest" description="Disordered" evidence="2">
    <location>
        <begin position="1516"/>
        <end position="1546"/>
    </location>
</feature>
<dbReference type="OMA" id="CIPQPCE"/>
<keyword evidence="3" id="KW-0472">Membrane</keyword>
<feature type="region of interest" description="Disordered" evidence="2">
    <location>
        <begin position="2067"/>
        <end position="2089"/>
    </location>
</feature>
<feature type="compositionally biased region" description="Low complexity" evidence="2">
    <location>
        <begin position="1236"/>
        <end position="1247"/>
    </location>
</feature>
<keyword evidence="5" id="KW-1185">Reference proteome</keyword>
<keyword evidence="3" id="KW-0812">Transmembrane</keyword>
<feature type="compositionally biased region" description="Polar residues" evidence="2">
    <location>
        <begin position="593"/>
        <end position="616"/>
    </location>
</feature>
<feature type="compositionally biased region" description="Polar residues" evidence="2">
    <location>
        <begin position="662"/>
        <end position="673"/>
    </location>
</feature>
<gene>
    <name evidence="4" type="ORF">LOTGIDRAFT_152644</name>
</gene>
<dbReference type="KEGG" id="lgi:LOTGIDRAFT_152644"/>
<feature type="compositionally biased region" description="Polar residues" evidence="2">
    <location>
        <begin position="2172"/>
        <end position="2181"/>
    </location>
</feature>
<feature type="compositionally biased region" description="Basic residues" evidence="2">
    <location>
        <begin position="564"/>
        <end position="584"/>
    </location>
</feature>
<evidence type="ECO:0000256" key="1">
    <source>
        <dbReference type="SAM" id="Coils"/>
    </source>
</evidence>
<dbReference type="EMBL" id="KB201304">
    <property type="protein sequence ID" value="ESO97554.1"/>
    <property type="molecule type" value="Genomic_DNA"/>
</dbReference>
<dbReference type="Proteomes" id="UP000030746">
    <property type="component" value="Unassembled WGS sequence"/>
</dbReference>
<feature type="compositionally biased region" description="Basic and acidic residues" evidence="2">
    <location>
        <begin position="674"/>
        <end position="684"/>
    </location>
</feature>
<feature type="region of interest" description="Disordered" evidence="2">
    <location>
        <begin position="1285"/>
        <end position="1318"/>
    </location>
</feature>
<feature type="compositionally biased region" description="Polar residues" evidence="2">
    <location>
        <begin position="1086"/>
        <end position="1095"/>
    </location>
</feature>
<feature type="region of interest" description="Disordered" evidence="2">
    <location>
        <begin position="502"/>
        <end position="621"/>
    </location>
</feature>
<feature type="compositionally biased region" description="Basic and acidic residues" evidence="2">
    <location>
        <begin position="1097"/>
        <end position="1114"/>
    </location>
</feature>
<feature type="coiled-coil region" evidence="1">
    <location>
        <begin position="2122"/>
        <end position="2149"/>
    </location>
</feature>
<feature type="compositionally biased region" description="Polar residues" evidence="2">
    <location>
        <begin position="1521"/>
        <end position="1539"/>
    </location>
</feature>
<feature type="region of interest" description="Disordered" evidence="2">
    <location>
        <begin position="1618"/>
        <end position="1641"/>
    </location>
</feature>
<dbReference type="HOGENOM" id="CLU_230561_0_0_1"/>
<feature type="compositionally biased region" description="Polar residues" evidence="2">
    <location>
        <begin position="1619"/>
        <end position="1628"/>
    </location>
</feature>
<dbReference type="CTD" id="20235737"/>
<feature type="compositionally biased region" description="Basic and acidic residues" evidence="2">
    <location>
        <begin position="1984"/>
        <end position="1998"/>
    </location>
</feature>
<feature type="region of interest" description="Disordered" evidence="2">
    <location>
        <begin position="1194"/>
        <end position="1261"/>
    </location>
</feature>
<feature type="region of interest" description="Disordered" evidence="2">
    <location>
        <begin position="2167"/>
        <end position="2190"/>
    </location>
</feature>
<feature type="compositionally biased region" description="Acidic residues" evidence="2">
    <location>
        <begin position="2067"/>
        <end position="2076"/>
    </location>
</feature>